<proteinExistence type="predicted"/>
<reference evidence="3 4" key="1">
    <citation type="journal article" date="2013" name="Nature">
        <title>Insights into bilaterian evolution from three spiralian genomes.</title>
        <authorList>
            <person name="Simakov O."/>
            <person name="Marletaz F."/>
            <person name="Cho S.J."/>
            <person name="Edsinger-Gonzales E."/>
            <person name="Havlak P."/>
            <person name="Hellsten U."/>
            <person name="Kuo D.H."/>
            <person name="Larsson T."/>
            <person name="Lv J."/>
            <person name="Arendt D."/>
            <person name="Savage R."/>
            <person name="Osoegawa K."/>
            <person name="de Jong P."/>
            <person name="Grimwood J."/>
            <person name="Chapman J.A."/>
            <person name="Shapiro H."/>
            <person name="Aerts A."/>
            <person name="Otillar R.P."/>
            <person name="Terry A.Y."/>
            <person name="Boore J.L."/>
            <person name="Grigoriev I.V."/>
            <person name="Lindberg D.R."/>
            <person name="Seaver E.C."/>
            <person name="Weisblat D.A."/>
            <person name="Putnam N.H."/>
            <person name="Rokhsar D.S."/>
        </authorList>
    </citation>
    <scope>NUCLEOTIDE SEQUENCE [LARGE SCALE GENOMIC DNA]</scope>
</reference>
<keyword evidence="4" id="KW-1185">Reference proteome</keyword>
<dbReference type="OrthoDB" id="6139098at2759"/>
<keyword evidence="2" id="KW-0732">Signal</keyword>
<name>V4AYN3_LOTGI</name>
<dbReference type="CTD" id="20248503"/>
<gene>
    <name evidence="3" type="ORF">LOTGIDRAFT_231186</name>
</gene>
<evidence type="ECO:0000256" key="1">
    <source>
        <dbReference type="SAM" id="MobiDB-lite"/>
    </source>
</evidence>
<feature type="region of interest" description="Disordered" evidence="1">
    <location>
        <begin position="63"/>
        <end position="90"/>
    </location>
</feature>
<sequence length="481" mass="46883">MDLLKRLIIVAVGIACVHCQNTNPASNSNARTLATGGNEFVVTGGGNPPSGGSLLDIALASFGTNTGGQANPQPVDSNQPPQTQPVGGGNFVDAVNNLLSTGTSQMDPNVLTNLGLPTDQNVQNTGPQPVNQGFQINPGQMLPNDPSVTTGLTGGVPLRDPNSVPLTDPNAGPVASRPVGDPNAIGGGVVQRPVSDPNAIGGGVVFQVDPQSGMNRGPVIGDTAAVQYSSAGSMPQNFPDPNTARNVVDPNVPLPGGSVFELTGQPQPGIYPTMPSAVNTIGPQEGPNAGGPLTIVNGNGGGPLSIVNGNGGGPLSTVNGNGGGPLSAIGGNGGGRLSAIGGNAGGPLGTVSGSARTGGPTGAAFGATGTRPVDISLAGNTGSVGGQVMGAPPSGGILSTLKNNGMPGPGMPNGPLAALKASPGILNKPAPKNDMMEMLILTMLMGGGGEMNPALLAMAMGSMGGGNGMSALPLIMSMSGM</sequence>
<feature type="compositionally biased region" description="Polar residues" evidence="1">
    <location>
        <begin position="63"/>
        <end position="85"/>
    </location>
</feature>
<dbReference type="RefSeq" id="XP_009050442.1">
    <property type="nucleotide sequence ID" value="XM_009052194.1"/>
</dbReference>
<dbReference type="Proteomes" id="UP000030746">
    <property type="component" value="Unassembled WGS sequence"/>
</dbReference>
<dbReference type="GeneID" id="20248503"/>
<dbReference type="AlphaFoldDB" id="V4AYN3"/>
<evidence type="ECO:0000313" key="4">
    <source>
        <dbReference type="Proteomes" id="UP000030746"/>
    </source>
</evidence>
<dbReference type="KEGG" id="lgi:LOTGIDRAFT_231186"/>
<feature type="signal peptide" evidence="2">
    <location>
        <begin position="1"/>
        <end position="19"/>
    </location>
</feature>
<accession>V4AYN3</accession>
<dbReference type="HOGENOM" id="CLU_567772_0_0_1"/>
<feature type="chain" id="PRO_5004717089" evidence="2">
    <location>
        <begin position="20"/>
        <end position="481"/>
    </location>
</feature>
<dbReference type="OMA" id="AMEDTWE"/>
<dbReference type="EMBL" id="KB201205">
    <property type="protein sequence ID" value="ESO98806.1"/>
    <property type="molecule type" value="Genomic_DNA"/>
</dbReference>
<organism evidence="3 4">
    <name type="scientific">Lottia gigantea</name>
    <name type="common">Giant owl limpet</name>
    <dbReference type="NCBI Taxonomy" id="225164"/>
    <lineage>
        <taxon>Eukaryota</taxon>
        <taxon>Metazoa</taxon>
        <taxon>Spiralia</taxon>
        <taxon>Lophotrochozoa</taxon>
        <taxon>Mollusca</taxon>
        <taxon>Gastropoda</taxon>
        <taxon>Patellogastropoda</taxon>
        <taxon>Lottioidea</taxon>
        <taxon>Lottiidae</taxon>
        <taxon>Lottia</taxon>
    </lineage>
</organism>
<evidence type="ECO:0000313" key="3">
    <source>
        <dbReference type="EMBL" id="ESO98806.1"/>
    </source>
</evidence>
<protein>
    <submittedName>
        <fullName evidence="3">Uncharacterized protein</fullName>
    </submittedName>
</protein>
<evidence type="ECO:0000256" key="2">
    <source>
        <dbReference type="SAM" id="SignalP"/>
    </source>
</evidence>